<comment type="similarity">
    <text evidence="1">Belongs to the IAP family.</text>
</comment>
<dbReference type="AlphaFoldDB" id="A0A817XCI2"/>
<protein>
    <recommendedName>
        <fullName evidence="7">RING-type domain-containing protein</fullName>
    </recommendedName>
</protein>
<dbReference type="Gene3D" id="1.10.1170.10">
    <property type="entry name" value="Inhibitor Of Apoptosis Protein (2mihbC-IAP-1), Chain A"/>
    <property type="match status" value="3"/>
</dbReference>
<evidence type="ECO:0000259" key="7">
    <source>
        <dbReference type="PROSITE" id="PS50089"/>
    </source>
</evidence>
<comment type="caution">
    <text evidence="8">The sequence shown here is derived from an EMBL/GenBank/DDBJ whole genome shotgun (WGS) entry which is preliminary data.</text>
</comment>
<dbReference type="GO" id="GO:0051726">
    <property type="term" value="P:regulation of cell cycle"/>
    <property type="evidence" value="ECO:0007669"/>
    <property type="project" value="TreeGrafter"/>
</dbReference>
<evidence type="ECO:0000313" key="12">
    <source>
        <dbReference type="EMBL" id="CAF4537347.1"/>
    </source>
</evidence>
<dbReference type="CDD" id="cd00022">
    <property type="entry name" value="BIR"/>
    <property type="match status" value="2"/>
</dbReference>
<dbReference type="InterPro" id="IPR001841">
    <property type="entry name" value="Znf_RING"/>
</dbReference>
<dbReference type="SMART" id="SM00238">
    <property type="entry name" value="BIR"/>
    <property type="match status" value="3"/>
</dbReference>
<dbReference type="OrthoDB" id="5855668at2759"/>
<dbReference type="GO" id="GO:0061630">
    <property type="term" value="F:ubiquitin protein ligase activity"/>
    <property type="evidence" value="ECO:0007669"/>
    <property type="project" value="TreeGrafter"/>
</dbReference>
<dbReference type="InterPro" id="IPR050784">
    <property type="entry name" value="IAP"/>
</dbReference>
<dbReference type="GO" id="GO:0043027">
    <property type="term" value="F:cysteine-type endopeptidase inhibitor activity involved in apoptotic process"/>
    <property type="evidence" value="ECO:0007669"/>
    <property type="project" value="TreeGrafter"/>
</dbReference>
<dbReference type="EMBL" id="CAJOBO010005048">
    <property type="protein sequence ID" value="CAF4535893.1"/>
    <property type="molecule type" value="Genomic_DNA"/>
</dbReference>
<dbReference type="GO" id="GO:0005737">
    <property type="term" value="C:cytoplasm"/>
    <property type="evidence" value="ECO:0007669"/>
    <property type="project" value="TreeGrafter"/>
</dbReference>
<evidence type="ECO:0000256" key="5">
    <source>
        <dbReference type="PROSITE-ProRule" id="PRU00175"/>
    </source>
</evidence>
<evidence type="ECO:0000256" key="3">
    <source>
        <dbReference type="ARBA" id="ARBA00022771"/>
    </source>
</evidence>
<evidence type="ECO:0000256" key="6">
    <source>
        <dbReference type="SAM" id="MobiDB-lite"/>
    </source>
</evidence>
<dbReference type="EMBL" id="CAJOBP010008566">
    <property type="protein sequence ID" value="CAF4537347.1"/>
    <property type="molecule type" value="Genomic_DNA"/>
</dbReference>
<keyword evidence="4" id="KW-0862">Zinc</keyword>
<evidence type="ECO:0000313" key="10">
    <source>
        <dbReference type="EMBL" id="CAF3776215.1"/>
    </source>
</evidence>
<dbReference type="Proteomes" id="UP000663833">
    <property type="component" value="Unassembled WGS sequence"/>
</dbReference>
<dbReference type="Proteomes" id="UP000663825">
    <property type="component" value="Unassembled WGS sequence"/>
</dbReference>
<dbReference type="GO" id="GO:0005634">
    <property type="term" value="C:nucleus"/>
    <property type="evidence" value="ECO:0007669"/>
    <property type="project" value="TreeGrafter"/>
</dbReference>
<feature type="domain" description="RING-type" evidence="7">
    <location>
        <begin position="531"/>
        <end position="566"/>
    </location>
</feature>
<dbReference type="InterPro" id="IPR013083">
    <property type="entry name" value="Znf_RING/FYVE/PHD"/>
</dbReference>
<dbReference type="PANTHER" id="PTHR10044:SF139">
    <property type="entry name" value="DEATH-ASSOCIATED INHIBITOR OF APOPTOSIS 2"/>
    <property type="match status" value="1"/>
</dbReference>
<keyword evidence="2" id="KW-0479">Metal-binding</keyword>
<evidence type="ECO:0000256" key="1">
    <source>
        <dbReference type="ARBA" id="ARBA00006672"/>
    </source>
</evidence>
<keyword evidence="3 5" id="KW-0863">Zinc-finger</keyword>
<dbReference type="Pfam" id="PF13920">
    <property type="entry name" value="zf-C3HC4_3"/>
    <property type="match status" value="1"/>
</dbReference>
<keyword evidence="15" id="KW-1185">Reference proteome</keyword>
<feature type="region of interest" description="Disordered" evidence="6">
    <location>
        <begin position="95"/>
        <end position="119"/>
    </location>
</feature>
<dbReference type="FunFam" id="1.10.1170.10:FF:000002">
    <property type="entry name" value="Baculoviral IAP repeat containing 7"/>
    <property type="match status" value="1"/>
</dbReference>
<dbReference type="EMBL" id="CAJOBR010004540">
    <property type="protein sequence ID" value="CAF4785721.1"/>
    <property type="molecule type" value="Genomic_DNA"/>
</dbReference>
<evidence type="ECO:0000313" key="11">
    <source>
        <dbReference type="EMBL" id="CAF4535893.1"/>
    </source>
</evidence>
<dbReference type="SUPFAM" id="SSF57924">
    <property type="entry name" value="Inhibitor of apoptosis (IAP) repeat"/>
    <property type="match status" value="3"/>
</dbReference>
<evidence type="ECO:0000256" key="4">
    <source>
        <dbReference type="ARBA" id="ARBA00022833"/>
    </source>
</evidence>
<dbReference type="PANTHER" id="PTHR10044">
    <property type="entry name" value="INHIBITOR OF APOPTOSIS"/>
    <property type="match status" value="1"/>
</dbReference>
<dbReference type="EMBL" id="CAJNXB010004255">
    <property type="protein sequence ID" value="CAF3366380.1"/>
    <property type="molecule type" value="Genomic_DNA"/>
</dbReference>
<dbReference type="Proteomes" id="UP000663851">
    <property type="component" value="Unassembled WGS sequence"/>
</dbReference>
<feature type="compositionally biased region" description="Low complexity" evidence="6">
    <location>
        <begin position="472"/>
        <end position="518"/>
    </location>
</feature>
<dbReference type="Proteomes" id="UP000663848">
    <property type="component" value="Unassembled WGS sequence"/>
</dbReference>
<proteinExistence type="inferred from homology"/>
<dbReference type="Pfam" id="PF00653">
    <property type="entry name" value="BIR"/>
    <property type="match status" value="3"/>
</dbReference>
<dbReference type="InterPro" id="IPR001370">
    <property type="entry name" value="BIR_rpt"/>
</dbReference>
<dbReference type="Gene3D" id="3.30.40.10">
    <property type="entry name" value="Zinc/RING finger domain, C3HC4 (zinc finger)"/>
    <property type="match status" value="1"/>
</dbReference>
<evidence type="ECO:0000313" key="13">
    <source>
        <dbReference type="EMBL" id="CAF4785721.1"/>
    </source>
</evidence>
<dbReference type="GO" id="GO:0043066">
    <property type="term" value="P:negative regulation of apoptotic process"/>
    <property type="evidence" value="ECO:0007669"/>
    <property type="project" value="TreeGrafter"/>
</dbReference>
<feature type="region of interest" description="Disordered" evidence="6">
    <location>
        <begin position="464"/>
        <end position="521"/>
    </location>
</feature>
<dbReference type="GO" id="GO:0008270">
    <property type="term" value="F:zinc ion binding"/>
    <property type="evidence" value="ECO:0007669"/>
    <property type="project" value="UniProtKB-KW"/>
</dbReference>
<dbReference type="Proteomes" id="UP000663872">
    <property type="component" value="Unassembled WGS sequence"/>
</dbReference>
<dbReference type="PROSITE" id="PS50089">
    <property type="entry name" value="ZF_RING_2"/>
    <property type="match status" value="1"/>
</dbReference>
<dbReference type="EMBL" id="CAJNYD010001905">
    <property type="protein sequence ID" value="CAF3380462.1"/>
    <property type="molecule type" value="Genomic_DNA"/>
</dbReference>
<feature type="compositionally biased region" description="Polar residues" evidence="6">
    <location>
        <begin position="95"/>
        <end position="112"/>
    </location>
</feature>
<reference evidence="8" key="1">
    <citation type="submission" date="2021-02" db="EMBL/GenBank/DDBJ databases">
        <authorList>
            <person name="Nowell W R."/>
        </authorList>
    </citation>
    <scope>NUCLEOTIDE SEQUENCE</scope>
</reference>
<evidence type="ECO:0000313" key="15">
    <source>
        <dbReference type="Proteomes" id="UP000663873"/>
    </source>
</evidence>
<organism evidence="8 14">
    <name type="scientific">Rotaria socialis</name>
    <dbReference type="NCBI Taxonomy" id="392032"/>
    <lineage>
        <taxon>Eukaryota</taxon>
        <taxon>Metazoa</taxon>
        <taxon>Spiralia</taxon>
        <taxon>Gnathifera</taxon>
        <taxon>Rotifera</taxon>
        <taxon>Eurotatoria</taxon>
        <taxon>Bdelloidea</taxon>
        <taxon>Philodinida</taxon>
        <taxon>Philodinidae</taxon>
        <taxon>Rotaria</taxon>
    </lineage>
</organism>
<dbReference type="EMBL" id="CAJNYT010005805">
    <property type="protein sequence ID" value="CAF3776215.1"/>
    <property type="molecule type" value="Genomic_DNA"/>
</dbReference>
<sequence length="577" mass="64549">MNSCSEHSDKKHDSLPHNHVLSQCRSVALSMKKCGVHTISHMSAAGFQYTRDKDTARCKDCRLQISNWTLNMNPFTIHSQRRPDCPFVRSILTSSLSNPSKSTASTVKPSTSKKAENQSKYRMIGTGATKPISHTLTEADSLQQVRRRTFSHWSHRTMPSSAQMIQAGFFNCNIGDRVICIYCNLICQQWAPHADDPCDVHKTLSPNCPYVKSKLMRPANSPINVGDESSTQLNNNISRVPCNPTYSKIRKRHASYATWPSVDFPRVCALVRAGFFYTGTRTIITCFYCNGSLQDCGPNDNPLIEHARWFPQCTYARQLCGEALYHQVQEPRLAQYESSSGNEASGTIDPSAILNNNLVTHTQQSLISDESIMSTLVADRLDLPISKRLLDQNFKLPIIKRCWEDQLRLKHDDFVSESDLYMACLILQKQIEHINGITENIVIPSIKMKQIREQINVHMHEQTAPVPNPAQTTVTEMTTSSESSTNESVSSEPSVESISKSAASSTKIETKTTEQTAIIEDRNQSTPSNPCVLCLTEEKRLACIPCGHMAACVACGHSLRSCPICQQKIEAFIRIYV</sequence>
<dbReference type="PROSITE" id="PS50143">
    <property type="entry name" value="BIR_REPEAT_2"/>
    <property type="match status" value="3"/>
</dbReference>
<accession>A0A817XCI2</accession>
<dbReference type="Proteomes" id="UP000663873">
    <property type="component" value="Unassembled WGS sequence"/>
</dbReference>
<evidence type="ECO:0000313" key="9">
    <source>
        <dbReference type="EMBL" id="CAF3380462.1"/>
    </source>
</evidence>
<gene>
    <name evidence="10" type="ORF">GRG538_LOCUS32788</name>
    <name evidence="11" type="ORF">HFQ381_LOCUS30022</name>
    <name evidence="9" type="ORF">LUA448_LOCUS15714</name>
    <name evidence="13" type="ORF">QYT958_LOCUS22975</name>
    <name evidence="8" type="ORF">TIS948_LOCUS24640</name>
    <name evidence="12" type="ORF">UJA718_LOCUS28557</name>
</gene>
<evidence type="ECO:0000256" key="2">
    <source>
        <dbReference type="ARBA" id="ARBA00022723"/>
    </source>
</evidence>
<name>A0A817XCI2_9BILA</name>
<evidence type="ECO:0000313" key="8">
    <source>
        <dbReference type="EMBL" id="CAF3366380.1"/>
    </source>
</evidence>
<evidence type="ECO:0000313" key="14">
    <source>
        <dbReference type="Proteomes" id="UP000663825"/>
    </source>
</evidence>
<dbReference type="GO" id="GO:0031398">
    <property type="term" value="P:positive regulation of protein ubiquitination"/>
    <property type="evidence" value="ECO:0007669"/>
    <property type="project" value="TreeGrafter"/>
</dbReference>